<protein>
    <recommendedName>
        <fullName evidence="1">Peptidase M15C domain-containing protein</fullName>
    </recommendedName>
</protein>
<keyword evidence="3" id="KW-1185">Reference proteome</keyword>
<dbReference type="InterPro" id="IPR039561">
    <property type="entry name" value="Peptidase_M15C"/>
</dbReference>
<dbReference type="CDD" id="cd14845">
    <property type="entry name" value="L-Ala-D-Glu_peptidase_like"/>
    <property type="match status" value="1"/>
</dbReference>
<dbReference type="RefSeq" id="WP_345071593.1">
    <property type="nucleotide sequence ID" value="NZ_BAABDJ010000007.1"/>
</dbReference>
<dbReference type="InterPro" id="IPR009045">
    <property type="entry name" value="Zn_M74/Hedgehog-like"/>
</dbReference>
<dbReference type="Gene3D" id="3.30.1380.10">
    <property type="match status" value="1"/>
</dbReference>
<dbReference type="Pfam" id="PF13539">
    <property type="entry name" value="Peptidase_M15_4"/>
    <property type="match status" value="1"/>
</dbReference>
<sequence length="188" mass="19976">MAVEDAGKALGLVGAVQPNVGAAAADFIGRFGEELAHGGHEVAQVGQRGGGGEELGQLGQADRLAQAVSSLGAAYAQALARWQGDPVLRLLGLPVITECYRSPERQEDLYQQGRSKPGPIVTYKRGGESKHNFSPSRALDVAFLLADGSVSWSGLLLSKFARLMKAADARVHWGGDWPGFKDRPHFEV</sequence>
<evidence type="ECO:0000313" key="3">
    <source>
        <dbReference type="Proteomes" id="UP001500567"/>
    </source>
</evidence>
<organism evidence="2 3">
    <name type="scientific">Hymenobacter fastidiosus</name>
    <dbReference type="NCBI Taxonomy" id="486264"/>
    <lineage>
        <taxon>Bacteria</taxon>
        <taxon>Pseudomonadati</taxon>
        <taxon>Bacteroidota</taxon>
        <taxon>Cytophagia</taxon>
        <taxon>Cytophagales</taxon>
        <taxon>Hymenobacteraceae</taxon>
        <taxon>Hymenobacter</taxon>
    </lineage>
</organism>
<accession>A0ABP7RT13</accession>
<comment type="caution">
    <text evidence="2">The sequence shown here is derived from an EMBL/GenBank/DDBJ whole genome shotgun (WGS) entry which is preliminary data.</text>
</comment>
<dbReference type="SUPFAM" id="SSF55166">
    <property type="entry name" value="Hedgehog/DD-peptidase"/>
    <property type="match status" value="1"/>
</dbReference>
<evidence type="ECO:0000313" key="2">
    <source>
        <dbReference type="EMBL" id="GAA4001848.1"/>
    </source>
</evidence>
<gene>
    <name evidence="2" type="ORF">GCM10022408_11440</name>
</gene>
<name>A0ABP7RT13_9BACT</name>
<reference evidence="3" key="1">
    <citation type="journal article" date="2019" name="Int. J. Syst. Evol. Microbiol.">
        <title>The Global Catalogue of Microorganisms (GCM) 10K type strain sequencing project: providing services to taxonomists for standard genome sequencing and annotation.</title>
        <authorList>
            <consortium name="The Broad Institute Genomics Platform"/>
            <consortium name="The Broad Institute Genome Sequencing Center for Infectious Disease"/>
            <person name="Wu L."/>
            <person name="Ma J."/>
        </authorList>
    </citation>
    <scope>NUCLEOTIDE SEQUENCE [LARGE SCALE GENOMIC DNA]</scope>
    <source>
        <strain evidence="3">JCM 17224</strain>
    </source>
</reference>
<feature type="domain" description="Peptidase M15C" evidence="1">
    <location>
        <begin position="127"/>
        <end position="188"/>
    </location>
</feature>
<dbReference type="EMBL" id="BAABDJ010000007">
    <property type="protein sequence ID" value="GAA4001848.1"/>
    <property type="molecule type" value="Genomic_DNA"/>
</dbReference>
<dbReference type="Proteomes" id="UP001500567">
    <property type="component" value="Unassembled WGS sequence"/>
</dbReference>
<proteinExistence type="predicted"/>
<evidence type="ECO:0000259" key="1">
    <source>
        <dbReference type="Pfam" id="PF13539"/>
    </source>
</evidence>